<dbReference type="SUPFAM" id="SSF158499">
    <property type="entry name" value="DnaD domain-like"/>
    <property type="match status" value="1"/>
</dbReference>
<accession>A0A4V3GYE2</accession>
<evidence type="ECO:0000313" key="5">
    <source>
        <dbReference type="EMBL" id="TDX52160.1"/>
    </source>
</evidence>
<evidence type="ECO:0000256" key="1">
    <source>
        <dbReference type="ARBA" id="ARBA00093462"/>
    </source>
</evidence>
<dbReference type="AlphaFoldDB" id="A0A4V3GYE2"/>
<organism evidence="5 6">
    <name type="scientific">Orenia marismortui</name>
    <dbReference type="NCBI Taxonomy" id="46469"/>
    <lineage>
        <taxon>Bacteria</taxon>
        <taxon>Bacillati</taxon>
        <taxon>Bacillota</taxon>
        <taxon>Clostridia</taxon>
        <taxon>Halanaerobiales</taxon>
        <taxon>Halobacteroidaceae</taxon>
        <taxon>Orenia</taxon>
    </lineage>
</organism>
<comment type="similarity">
    <text evidence="1">Belongs to the DnaB/DnaD family.</text>
</comment>
<name>A0A4V3GYE2_9FIRM</name>
<keyword evidence="6" id="KW-1185">Reference proteome</keyword>
<evidence type="ECO:0000313" key="6">
    <source>
        <dbReference type="Proteomes" id="UP000295832"/>
    </source>
</evidence>
<feature type="compositionally biased region" description="Basic and acidic residues" evidence="2">
    <location>
        <begin position="166"/>
        <end position="185"/>
    </location>
</feature>
<feature type="compositionally biased region" description="Low complexity" evidence="2">
    <location>
        <begin position="153"/>
        <end position="164"/>
    </location>
</feature>
<dbReference type="Proteomes" id="UP000295832">
    <property type="component" value="Unassembled WGS sequence"/>
</dbReference>
<dbReference type="RefSeq" id="WP_134116078.1">
    <property type="nucleotide sequence ID" value="NZ_SOEG01000008.1"/>
</dbReference>
<reference evidence="5 6" key="1">
    <citation type="submission" date="2019-03" db="EMBL/GenBank/DDBJ databases">
        <title>Subsurface microbial communities from deep shales in Ohio and West Virginia, USA.</title>
        <authorList>
            <person name="Wrighton K."/>
        </authorList>
    </citation>
    <scope>NUCLEOTIDE SEQUENCE [LARGE SCALE GENOMIC DNA]</scope>
    <source>
        <strain evidence="5 6">MSL 6dP</strain>
    </source>
</reference>
<evidence type="ECO:0000256" key="2">
    <source>
        <dbReference type="SAM" id="MobiDB-lite"/>
    </source>
</evidence>
<sequence length="317" mass="36817">MARPKKSCLDYFSLDVTMDDETNLIIAQYGMEGYGILISMFQRIYGYKGYYHKWTEREQILFSSRVSVSKNKVVDVINDCIKWGIFDQEKYSEHQILTSKRVQEHYIDVTYRRAEVEIELDYLVIDKVDRDNIVYTGVSDSKNSPSDKVSDNKSTQSKVSSKVISKVKDEEEDTHTHEEEEISQKKKDPVFDMYEKVFGRCLSAYQVELLDSYTEDGLTDEIIIMAIEEGGKRDVNGFKWIQTTLNDWLSKELDEPWKVKRYLKERNGPKKGDGVNEKHSSNNSRGFQKGNQHKSEYGKGCLEDPELQEVDVSIDDL</sequence>
<gene>
    <name evidence="5" type="ORF">C7959_10882</name>
</gene>
<protein>
    <submittedName>
        <fullName evidence="5">DnaD/phage-associated family protein</fullName>
    </submittedName>
</protein>
<dbReference type="PANTHER" id="PTHR39196">
    <property type="entry name" value="PRIMOSOME, DNAD SUBUNIT"/>
    <property type="match status" value="1"/>
</dbReference>
<feature type="region of interest" description="Disordered" evidence="2">
    <location>
        <begin position="265"/>
        <end position="304"/>
    </location>
</feature>
<feature type="compositionally biased region" description="Basic and acidic residues" evidence="2">
    <location>
        <begin position="265"/>
        <end position="280"/>
    </location>
</feature>
<comment type="caution">
    <text evidence="5">The sequence shown here is derived from an EMBL/GenBank/DDBJ whole genome shotgun (WGS) entry which is preliminary data.</text>
</comment>
<dbReference type="Pfam" id="PF14297">
    <property type="entry name" value="Lin1244_N"/>
    <property type="match status" value="1"/>
</dbReference>
<dbReference type="STRING" id="926561.GCA_000379025_02582"/>
<proteinExistence type="inferred from homology"/>
<evidence type="ECO:0000259" key="3">
    <source>
        <dbReference type="Pfam" id="PF07261"/>
    </source>
</evidence>
<evidence type="ECO:0000259" key="4">
    <source>
        <dbReference type="Pfam" id="PF14297"/>
    </source>
</evidence>
<dbReference type="PANTHER" id="PTHR39196:SF1">
    <property type="entry name" value="PRIMOSOME, DNAD SUBUNIT"/>
    <property type="match status" value="1"/>
</dbReference>
<dbReference type="Pfam" id="PF07261">
    <property type="entry name" value="DnaB_2"/>
    <property type="match status" value="1"/>
</dbReference>
<dbReference type="EMBL" id="SOEG01000008">
    <property type="protein sequence ID" value="TDX52160.1"/>
    <property type="molecule type" value="Genomic_DNA"/>
</dbReference>
<feature type="domain" description="Lin1244/Lin1753-like N-terminal" evidence="4">
    <location>
        <begin position="11"/>
        <end position="101"/>
    </location>
</feature>
<feature type="compositionally biased region" description="Polar residues" evidence="2">
    <location>
        <begin position="281"/>
        <end position="290"/>
    </location>
</feature>
<feature type="domain" description="DnaB/C C-terminal" evidence="3">
    <location>
        <begin position="191"/>
        <end position="262"/>
    </location>
</feature>
<feature type="region of interest" description="Disordered" evidence="2">
    <location>
        <begin position="139"/>
        <end position="185"/>
    </location>
</feature>
<dbReference type="Gene3D" id="1.10.10.630">
    <property type="entry name" value="DnaD domain-like"/>
    <property type="match status" value="1"/>
</dbReference>
<dbReference type="InterPro" id="IPR006343">
    <property type="entry name" value="DnaB/C_C"/>
</dbReference>
<dbReference type="InterPro" id="IPR025400">
    <property type="entry name" value="Lin1244/Lin1753-like_N"/>
</dbReference>
<dbReference type="InterPro" id="IPR034829">
    <property type="entry name" value="DnaD-like_sf"/>
</dbReference>